<evidence type="ECO:0000256" key="14">
    <source>
        <dbReference type="ARBA" id="ARBA00022692"/>
    </source>
</evidence>
<evidence type="ECO:0000256" key="25">
    <source>
        <dbReference type="ARBA" id="ARBA00023136"/>
    </source>
</evidence>
<comment type="caution">
    <text evidence="32 33">Lacks conserved residue(s) required for the propagation of feature annotation.</text>
</comment>
<feature type="lipid moiety-binding region" description="S-palmitoyl cysteine; by host" evidence="32">
    <location>
        <position position="757"/>
    </location>
</feature>
<comment type="PTM">
    <text evidence="32">Palmitoylation of the transmembrane protein and of Env polyprotein (prior to its proteolytic cleavage) is essential for their association with host cell membrane lipid rafts. Palmitoylation is therefore required for envelope trafficking to classical lipid rafts, but not for viral replication.</text>
</comment>
<comment type="domain">
    <text evidence="32">Some of the most genetically diverse regions of the viral genome are present in Env. They are called variable regions 1 through 5 (V1 through V5). Coreceptor usage of gp120 is determined mainly by the primary structure of the third variable region (V3) in the outer domain of gp120. The sequence of V3 determines which coreceptor, CCR5 and/or CXCR4 (corresponding to R5/macrophage, X4/T cell and R5X4/T cell and macrophage tropism), is used to trigger the fusion potential of the Env complex, and hence which cells the virus can infect. Binding to CCR5 involves a region adjacent in addition to V3.</text>
</comment>
<dbReference type="GO" id="GO:0019064">
    <property type="term" value="P:fusion of virus membrane with host plasma membrane"/>
    <property type="evidence" value="ECO:0007669"/>
    <property type="project" value="UniProtKB-UniRule"/>
</dbReference>
<dbReference type="Pfam" id="PF00517">
    <property type="entry name" value="GP41"/>
    <property type="match status" value="1"/>
</dbReference>
<dbReference type="InterPro" id="IPR000328">
    <property type="entry name" value="GP41-like"/>
</dbReference>
<comment type="function">
    <text evidence="32">Transmembrane protein gp41: Acts as a class I viral fusion protein. Under the current model, the protein has at least 3 conformational states: pre-fusion native state, pre-hairpin intermediate state, and post-fusion hairpin state. During fusion of viral and target intracellular membranes, the coiled coil regions (heptad repeats) assume a trimer-of-hairpins structure, positioning the fusion peptide in close proximity to the C-terminal region of the ectodomain. The formation of this structure appears to drive apposition and subsequent fusion of viral and target cell membranes. Complete fusion occurs in host cell endosomes and is dynamin-dependent, however some lipid transfer might occur at the plasma membrane. The virus undergoes clathrin-dependent internalization long before endosomal fusion, thus minimizing the surface exposure of conserved viral epitopes during fusion and reducing the efficacy of inhibitors targeting these epitopes. Membranes fusion leads to delivery of the nucleocapsid into the cytoplasm.</text>
</comment>
<dbReference type="GO" id="GO:0019082">
    <property type="term" value="P:viral protein processing"/>
    <property type="evidence" value="ECO:0007669"/>
    <property type="project" value="UniProtKB-UniRule"/>
</dbReference>
<keyword evidence="16 32" id="KW-0732">Signal</keyword>
<evidence type="ECO:0000256" key="5">
    <source>
        <dbReference type="ARBA" id="ARBA00004578"/>
    </source>
</evidence>
<feature type="short sequence motif" description="YXXL motif; contains endocytosis signal" evidence="32">
    <location>
        <begin position="705"/>
        <end position="708"/>
    </location>
</feature>
<evidence type="ECO:0000259" key="35">
    <source>
        <dbReference type="Pfam" id="PF00517"/>
    </source>
</evidence>
<keyword evidence="19 32" id="KW-1043">Host membrane</keyword>
<dbReference type="SUPFAM" id="SSF58069">
    <property type="entry name" value="Virus ectodomain"/>
    <property type="match status" value="1"/>
</dbReference>
<feature type="chain" id="PRO_5023258237" description="Envelope glycoprotein gp160" evidence="32">
    <location>
        <begin position="32"/>
        <end position="856"/>
    </location>
</feature>
<evidence type="ECO:0000256" key="13">
    <source>
        <dbReference type="ARBA" id="ARBA00022685"/>
    </source>
</evidence>
<keyword evidence="29 32" id="KW-0899">Viral immunoevasion</keyword>
<keyword evidence="13 32" id="KW-0165">Cleavage on pair of basic residues</keyword>
<evidence type="ECO:0000256" key="21">
    <source>
        <dbReference type="ARBA" id="ARBA00022890"/>
    </source>
</evidence>
<evidence type="ECO:0000256" key="31">
    <source>
        <dbReference type="ARBA" id="ARBA00023296"/>
    </source>
</evidence>
<keyword evidence="25 32" id="KW-0472">Membrane</keyword>
<evidence type="ECO:0000256" key="9">
    <source>
        <dbReference type="ARBA" id="ARBA00022511"/>
    </source>
</evidence>
<keyword evidence="12 32" id="KW-1162">Viral penetration into host cytoplasm</keyword>
<evidence type="ECO:0000256" key="12">
    <source>
        <dbReference type="ARBA" id="ARBA00022595"/>
    </source>
</evidence>
<dbReference type="GO" id="GO:0005198">
    <property type="term" value="F:structural molecule activity"/>
    <property type="evidence" value="ECO:0007669"/>
    <property type="project" value="UniProtKB-UniRule"/>
</dbReference>
<dbReference type="Gene3D" id="2.170.40.20">
    <property type="entry name" value="Human immunodeficiency virus 1, Gp160, envelope glycoprotein"/>
    <property type="match status" value="2"/>
</dbReference>
<keyword evidence="27 32" id="KW-1015">Disulfide bond</keyword>
<feature type="region of interest" description="MPER; binding to GalCer" evidence="32">
    <location>
        <begin position="655"/>
        <end position="676"/>
    </location>
</feature>
<dbReference type="InterPro" id="IPR037527">
    <property type="entry name" value="Gp160"/>
</dbReference>
<evidence type="ECO:0000256" key="16">
    <source>
        <dbReference type="ARBA" id="ARBA00022729"/>
    </source>
</evidence>
<feature type="domain" description="Human immunodeficiency virus 1 envelope glycoprotein Gp120" evidence="34">
    <location>
        <begin position="138"/>
        <end position="504"/>
    </location>
</feature>
<dbReference type="GO" id="GO:0039654">
    <property type="term" value="P:fusion of virus membrane with host endosome membrane"/>
    <property type="evidence" value="ECO:0007669"/>
    <property type="project" value="UniProtKB-UniRule"/>
</dbReference>
<name>A0A2S1EIP6_HV1</name>
<feature type="transmembrane region" description="Helical" evidence="33">
    <location>
        <begin position="671"/>
        <end position="698"/>
    </location>
</feature>
<comment type="domain">
    <text evidence="32">The CD4-binding region is targeted by the antibody b12.</text>
</comment>
<feature type="disulfide bond" evidence="32">
    <location>
        <begin position="53"/>
        <end position="73"/>
    </location>
</feature>
<organism evidence="36">
    <name type="scientific">Human immunodeficiency virus type 1</name>
    <name type="common">HIV-1</name>
    <dbReference type="NCBI Taxonomy" id="11676"/>
    <lineage>
        <taxon>Viruses</taxon>
        <taxon>Riboviria</taxon>
        <taxon>Pararnavirae</taxon>
        <taxon>Artverviricota</taxon>
        <taxon>Revtraviricetes</taxon>
        <taxon>Ortervirales</taxon>
        <taxon>Retroviridae</taxon>
        <taxon>Orthoretrovirinae</taxon>
        <taxon>Lentivirus</taxon>
        <taxon>Lentivirus humimdef1</taxon>
    </lineage>
</organism>
<evidence type="ECO:0000256" key="8">
    <source>
        <dbReference type="ARBA" id="ARBA00022510"/>
    </source>
</evidence>
<dbReference type="GO" id="GO:1903911">
    <property type="term" value="P:positive regulation of receptor clustering"/>
    <property type="evidence" value="ECO:0007669"/>
    <property type="project" value="UniProtKB-UniRule"/>
</dbReference>
<comment type="similarity">
    <text evidence="32">Belongs to the HIV-1 env protein family.</text>
</comment>
<evidence type="ECO:0000256" key="7">
    <source>
        <dbReference type="ARBA" id="ARBA00022506"/>
    </source>
</evidence>
<evidence type="ECO:0000256" key="30">
    <source>
        <dbReference type="ARBA" id="ARBA00023288"/>
    </source>
</evidence>
<evidence type="ECO:0000256" key="10">
    <source>
        <dbReference type="ARBA" id="ARBA00022570"/>
    </source>
</evidence>
<keyword evidence="20 32" id="KW-0261">Viral envelope protein</keyword>
<evidence type="ECO:0000256" key="4">
    <source>
        <dbReference type="ARBA" id="ARBA00004563"/>
    </source>
</evidence>
<feature type="coiled-coil region" evidence="32">
    <location>
        <begin position="626"/>
        <end position="660"/>
    </location>
</feature>
<dbReference type="GO" id="GO:0044175">
    <property type="term" value="C:host cell endosome membrane"/>
    <property type="evidence" value="ECO:0007669"/>
    <property type="project" value="UniProtKB-SubCell"/>
</dbReference>
<feature type="disulfide bond" evidence="32">
    <location>
        <begin position="591"/>
        <end position="597"/>
    </location>
</feature>
<dbReference type="GO" id="GO:0016020">
    <property type="term" value="C:membrane"/>
    <property type="evidence" value="ECO:0007669"/>
    <property type="project" value="UniProtKB-UniRule"/>
</dbReference>
<organismHost>
    <name type="scientific">Homo sapiens</name>
    <name type="common">Human</name>
    <dbReference type="NCBI Taxonomy" id="9606"/>
</organismHost>
<feature type="transmembrane region" description="Helical" evidence="33">
    <location>
        <begin position="505"/>
        <end position="530"/>
    </location>
</feature>
<dbReference type="GO" id="GO:0020002">
    <property type="term" value="C:host cell plasma membrane"/>
    <property type="evidence" value="ECO:0007669"/>
    <property type="project" value="UniProtKB-SubCell"/>
</dbReference>
<feature type="region of interest" description="CD4-binding loop" evidence="32">
    <location>
        <begin position="365"/>
        <end position="375"/>
    </location>
</feature>
<evidence type="ECO:0000256" key="24">
    <source>
        <dbReference type="ARBA" id="ARBA00023054"/>
    </source>
</evidence>
<keyword evidence="26 32" id="KW-0564">Palmitate</keyword>
<dbReference type="InterPro" id="IPR036377">
    <property type="entry name" value="Gp120_core_sf"/>
</dbReference>
<evidence type="ECO:0000256" key="23">
    <source>
        <dbReference type="ARBA" id="ARBA00023046"/>
    </source>
</evidence>
<comment type="domain">
    <text evidence="32">The YXXL motif is involved in determining the exact site of viral release at the surface of infected mononuclear cells and promotes endocytosis. YXXL and di-leucine endocytosis motifs interact directly or indirectly with the clathrin adapter complexes, opperate independently, and their activities are not additive.</text>
</comment>
<keyword evidence="7 32" id="KW-1168">Fusion of virus membrane with host membrane</keyword>
<feature type="lipid moiety-binding region" description="S-palmitoyl cysteine; by host" evidence="32">
    <location>
        <position position="837"/>
    </location>
</feature>
<feature type="chain" id="PRO_5023258238" description="Transmembrane protein gp41" evidence="32">
    <location>
        <begin position="505"/>
        <end position="856"/>
    </location>
</feature>
<comment type="function">
    <text evidence="32">Envelope glycoprotein gp160: Oligomerizes in the host endoplasmic reticulum into predominantly trimers. In a second time, gp160 transits in the host Golgi, where glycosylation is completed. The precursor is then proteolytically cleaved in the trans-Golgi and thereby activated by cellular furin or furin-like proteases to produce gp120 and gp41.</text>
</comment>
<comment type="domain">
    <text evidence="32">The membrane proximal external region (MPER) present in gp41 is a tryptophan-rich region recognized by the antibodies 2F5, Z13, and 4E10. MPER seems to play a role in fusion.</text>
</comment>
<keyword evidence="21 32" id="KW-1164">Virus endocytosis by host</keyword>
<feature type="short sequence motif" description="Di-leucine internalization motif" evidence="32">
    <location>
        <begin position="855"/>
        <end position="856"/>
    </location>
</feature>
<feature type="domain" description="Retroviral envelope protein GP41-like" evidence="35">
    <location>
        <begin position="523"/>
        <end position="714"/>
    </location>
</feature>
<evidence type="ECO:0000313" key="36">
    <source>
        <dbReference type="EMBL" id="AWD59798.1"/>
    </source>
</evidence>
<evidence type="ECO:0000256" key="29">
    <source>
        <dbReference type="ARBA" id="ARBA00023280"/>
    </source>
</evidence>
<comment type="subcellular location">
    <molecule>Surface protein gp120</molecule>
    <subcellularLocation>
        <location evidence="32">Virion membrane</location>
        <topology evidence="32">Peripheral membrane protein</topology>
    </subcellularLocation>
    <subcellularLocation>
        <location evidence="32">Host cell membrane</location>
        <topology evidence="32">Peripheral membrane protein</topology>
    </subcellularLocation>
    <subcellularLocation>
        <location evidence="32">Host endosome membrane</location>
        <topology evidence="32">Single-pass type I membrane protein</topology>
    </subcellularLocation>
    <text evidence="32">The surface protein is not anchored to the viral envelope, but associates with the extravirion surface through its binding to TM. It is probably concentrated at the site of budding and incorporated into the virions possibly by contacts between the cytoplasmic tail of Env and the N-terminus of Gag.</text>
</comment>
<keyword evidence="28 32" id="KW-0325">Glycoprotein</keyword>
<comment type="subcellular location">
    <molecule>Transmembrane protein gp41</molecule>
    <subcellularLocation>
        <location evidence="32">Virion membrane</location>
        <topology evidence="32">Single-pass type I membrane protein</topology>
    </subcellularLocation>
    <subcellularLocation>
        <location evidence="32">Host cell membrane</location>
        <topology evidence="32">Single-pass type I membrane protein</topology>
    </subcellularLocation>
    <subcellularLocation>
        <location evidence="32">Host endosome membrane</location>
        <topology evidence="32">Single-pass type I membrane protein</topology>
    </subcellularLocation>
    <text evidence="32">It is probably concentrated at the site of budding and incorporated into the virions possibly by contacts between the cytoplasmic tail of Env and the N-terminus of Gag.</text>
</comment>
<comment type="function">
    <text evidence="32">Surface protein gp120: Attaches the virus to the host lymphoid cell by binding to the primary receptor CD4. This interaction induces a structural rearrangement creating a high affinity binding site for a chemokine coreceptor like CXCR4 and/or CCR5. Acts as a ligand for CD209/DC-SIGN and CLEC4M/DC-SIGNR, which are respectively found on dendritic cells (DCs), and on endothelial cells of liver sinusoids and lymph node sinuses. These interactions allow capture of viral particles at mucosal surfaces by these cells and subsequent transmission to permissive cells. HIV subverts the migration properties of dendritic cells to gain access to CD4+ T-cells in lymph nodes. Virus transmission to permissive T-cells occurs either in trans (without DCs infection, through viral capture and transmission), or in cis (following DCs productive infection, through the usual CD4-gp120 interaction), thereby inducing a robust infection. In trans infection, bound virions remain infectious over days and it is proposed that they are not degraded, but protected in non-lysosomal acidic organelles within the DCs close to the cell membrane thus contributing to the viral infectious potential during DCs' migration from the periphery to the lymphoid tissues. On arrival at lymphoid tissues, intact virions recycle back to DCs' cell surface allowing virus transmission to CD4+ T-cells.</text>
</comment>
<feature type="disulfide bond" evidence="32">
    <location>
        <begin position="233"/>
        <end position="244"/>
    </location>
</feature>
<dbReference type="InterPro" id="IPR000777">
    <property type="entry name" value="HIV1_Gp120"/>
</dbReference>
<dbReference type="PROSITE" id="PS51257">
    <property type="entry name" value="PROKAR_LIPOPROTEIN"/>
    <property type="match status" value="1"/>
</dbReference>
<evidence type="ECO:0000256" key="17">
    <source>
        <dbReference type="ARBA" id="ARBA00022804"/>
    </source>
</evidence>
<comment type="miscellaneous">
    <text evidence="32">HIV-1 lineages are divided in three main groups, M (for Major), O (for Outlier), and N (for New, or Non-M, Non-O). The vast majority of strains found worldwide belong to the group M. Group O seems to be endemic to and largely confined to Cameroon and neighboring countries in West Central Africa, where these viruses represent a small minority of HIV-1 strains. The group N is represented by a limited number of isolates from Cameroonian persons. The group M is further subdivided in 9 clades or subtypes (A to D, F to H, J and K).</text>
</comment>
<dbReference type="Pfam" id="PF00516">
    <property type="entry name" value="GP120"/>
    <property type="match status" value="1"/>
</dbReference>
<dbReference type="SUPFAM" id="SSF56502">
    <property type="entry name" value="gp120 core"/>
    <property type="match status" value="2"/>
</dbReference>
<dbReference type="Gene3D" id="1.10.287.210">
    <property type="match status" value="1"/>
</dbReference>
<dbReference type="GO" id="GO:0019031">
    <property type="term" value="C:viral envelope"/>
    <property type="evidence" value="ECO:0007669"/>
    <property type="project" value="UniProtKB-KW"/>
</dbReference>
<comment type="domain">
    <text evidence="32 33">The 17 amino acids long immunosuppressive region is present in many retroviral envelope proteins. Synthetic peptides derived from this relatively conserved sequence inhibit immune function in vitro and in vivo.</text>
</comment>
<accession>A0A2S1EIP6</accession>
<keyword evidence="11 32" id="KW-0945">Host-virus interaction</keyword>
<evidence type="ECO:0000256" key="18">
    <source>
        <dbReference type="ARBA" id="ARBA00022844"/>
    </source>
</evidence>
<feature type="region of interest" description="Immunosuppression" evidence="32">
    <location>
        <begin position="567"/>
        <end position="585"/>
    </location>
</feature>
<keyword evidence="30 32" id="KW-0449">Lipoprotein</keyword>
<keyword evidence="10 32" id="KW-1165">Clathrin-mediated endocytosis of virus by host</keyword>
<evidence type="ECO:0000256" key="27">
    <source>
        <dbReference type="ARBA" id="ARBA00023157"/>
    </source>
</evidence>
<dbReference type="HAMAP" id="MF_04083">
    <property type="entry name" value="HIV_ENV"/>
    <property type="match status" value="1"/>
</dbReference>
<comment type="PTM">
    <text evidence="32">Highly glycosylated by host. The high number of glycan on the protein is reffered to as 'glycan shield' because it contributes to hide protein sequence from adaptive immune system.</text>
</comment>
<feature type="transmembrane region" description="Helical" evidence="33">
    <location>
        <begin position="13"/>
        <end position="41"/>
    </location>
</feature>
<evidence type="ECO:0000256" key="11">
    <source>
        <dbReference type="ARBA" id="ARBA00022581"/>
    </source>
</evidence>
<gene>
    <name evidence="32 36" type="primary">env</name>
</gene>
<keyword evidence="17 32" id="KW-1161">Viral attachment to host cell</keyword>
<dbReference type="FunFam" id="2.170.40.20:FF:000003">
    <property type="entry name" value="Envelope glycoprotein gp160"/>
    <property type="match status" value="1"/>
</dbReference>
<keyword evidence="23 32" id="KW-1039">Host endosome</keyword>
<evidence type="ECO:0000259" key="34">
    <source>
        <dbReference type="Pfam" id="PF00516"/>
    </source>
</evidence>
<feature type="disulfide bond" evidence="32">
    <location>
        <begin position="223"/>
        <end position="252"/>
    </location>
</feature>
<keyword evidence="8 32" id="KW-1170">Fusion of virus membrane with host endosomal membrane</keyword>
<evidence type="ECO:0000256" key="32">
    <source>
        <dbReference type="HAMAP-Rule" id="MF_04083"/>
    </source>
</evidence>
<keyword evidence="15 32" id="KW-0053">Apoptosis</keyword>
<feature type="topological domain" description="Cytoplasmic" evidence="32">
    <location>
        <begin position="699"/>
        <end position="856"/>
    </location>
</feature>
<evidence type="ECO:0000256" key="2">
    <source>
        <dbReference type="ARBA" id="ARBA00004433"/>
    </source>
</evidence>
<keyword evidence="31 32" id="KW-1160">Virus entry into host cell</keyword>
<keyword evidence="22 32" id="KW-1133">Transmembrane helix</keyword>
<dbReference type="Gene3D" id="1.20.5.490">
    <property type="entry name" value="Single helix bin"/>
    <property type="match status" value="1"/>
</dbReference>
<dbReference type="GO" id="GO:0052031">
    <property type="term" value="P:symbiont-mediated perturbation of host defense response"/>
    <property type="evidence" value="ECO:0007669"/>
    <property type="project" value="UniProtKB-UniRule"/>
</dbReference>
<keyword evidence="14 32" id="KW-0812">Transmembrane</keyword>
<dbReference type="GO" id="GO:1903908">
    <property type="term" value="P:positive regulation of plasma membrane raft polarization"/>
    <property type="evidence" value="ECO:0007669"/>
    <property type="project" value="UniProtKB-UniRule"/>
</dbReference>
<sequence>MRVMEILRNCQQWWIWGILGFWMLMSCNVFGNLWVTVYYGVPVWREAKATLFCASDAKAYEKEVHNVWATHACVPTDPNPQELVLGNVTENFNMWKNDMVDQMHEDIISLWDQSLKPCVKLTPLCVTLKCMDANVTRENATAENNTQSEMKNCSFNITTEIRDKKKTEYALFYRLDIVPIKNNNNNSNDSNNSNEYMLINCNTSTVTQACPKVSFDPIPIHYCAPAGFAILKCNDETFNGTGPCTNVSTVQCTHGIKPVVSTQLLLNGSLTEDIVISSENITNNGKTIIVHLNESVQINCTRPNNNTRKSMRIGPGQTFYATGEIIGNIREAHCNISRQNWTNTLKRVETKLKQYFNKTIKFEPPSGGDLEITTHSFNCRGEFFYCNTSQLFNSSSNSSSNSNSNSTITLPCRIKQIINMWQGVGRAMYAPPIQGRITCNSSITGLLLTWDGGNQNGTETFRPGGGDMRDNWRSELYKYKVVEVKPLGIAPTGAKRRVVEREKRAVGMGAVFLGFLAAAGSAMGVASITLTVQARQLLSGIVQQQSNLLRAIEAQQHMLQLTVWGIKQLQTRVLAIERYLRDQQLLGLWGCSGKLICTTNVPWNSSWSDKSEKEIWENMTWMQWDREITNYTNTIYDLLEKSQNQQEQNEKDLLALDSWKNLWSWFDITNWLWYIKIFIMIVGGLIGLRIIFAVLSIINRVRQGYSPLSFQTLTPHQRELDRLGRIEEEGGEQGRDRSIRLVNGFLALAWDDLRSLCLFSYHRLRDFILIVVRAVELLGRSSLRGIQKGWEALKYLGGLVQYWGLELKKSAINLFDTIAIVVAEGSDRIIELVLRICRAIINIPRRIRQGFEAALL</sequence>
<evidence type="ECO:0000256" key="19">
    <source>
        <dbReference type="ARBA" id="ARBA00022870"/>
    </source>
</evidence>
<dbReference type="FunFam" id="2.170.40.20:FF:000004">
    <property type="entry name" value="Envelope glycoprotein gp160"/>
    <property type="match status" value="1"/>
</dbReference>
<comment type="subunit">
    <text evidence="32">The mature envelope protein (Env) consists of a homotrimer of non-covalently associated gp120-gp41 heterodimers. The resulting complex protrudes from the virus surface as a spike. There seems to be as few as 10 spikes on the average virion. Surface protein gp120 interacts with host CD4, CCR5 and CXCR4. Gp120 also interacts with the C-type lectins CD209/DC-SIGN and CLEC4M/DC-SIGNR (collectively referred to as DC-SIGN(R)). Gp120 and gp41 interact with GalCer. Gp120 interacts with host ITGA4/ITGB7 complex; on CD4+ T-cells, this interaction results in rapid activation of integrin ITGAL/LFA-1, which facilitates efficient cell-to-cell spreading of HIV-1. Gp120 interacts with cell-associated heparan sulfate; this interaction increases virus infectivity on permissive cells and may be involved in infection of CD4- cells.</text>
</comment>
<evidence type="ECO:0000256" key="20">
    <source>
        <dbReference type="ARBA" id="ARBA00022879"/>
    </source>
</evidence>
<dbReference type="CDD" id="cd09909">
    <property type="entry name" value="HIV-1-like_HR1-HR2"/>
    <property type="match status" value="1"/>
</dbReference>
<evidence type="ECO:0000256" key="22">
    <source>
        <dbReference type="ARBA" id="ARBA00022989"/>
    </source>
</evidence>
<comment type="subcellular location">
    <subcellularLocation>
        <location evidence="3">Host cell membrane</location>
        <topology evidence="3">Peripheral membrane protein</topology>
    </subcellularLocation>
    <subcellularLocation>
        <location evidence="1">Host cell membrane</location>
        <topology evidence="1">Single-pass type I membrane protein</topology>
    </subcellularLocation>
    <subcellularLocation>
        <location evidence="2">Host endosome membrane</location>
        <topology evidence="2">Peripheral membrane protein</topology>
    </subcellularLocation>
    <subcellularLocation>
        <location evidence="5">Host endosome membrane</location>
        <topology evidence="5">Single-pass type I membrane protein</topology>
    </subcellularLocation>
    <subcellularLocation>
        <location evidence="6">Virion membrane</location>
        <topology evidence="6">Peripheral membrane protein</topology>
    </subcellularLocation>
    <subcellularLocation>
        <location evidence="4">Virion membrane</location>
        <topology evidence="4">Single-pass type I membrane protein</topology>
    </subcellularLocation>
</comment>
<comment type="miscellaneous">
    <text evidence="32">Inhibitors targeting HIV-1 viral envelope proteins are used as antiretroviral drugs. Attachment of virions to the cell surface via non-specific interactions and CD4 binding can be blocked by inhibitors that include cyanovirin-N, cyclotriazadisulfonamide analogs, PRO 2000, TNX 355 and PRO 542. In addition, BMS 806 can block CD4-induced conformational changes. Env interactions with the coreceptor molecules can be targeted by CCR5 antagonists including SCH-D, maraviroc (UK 427857) and aplaviroc (GW 873140), and the CXCR4 antagonist AMD 070. Fusion of viral and cellular membranes can be inhibited by peptides such as enfuvirtide and tifuvirtide (T 1249). Resistance to inhibitors associated with mutations in Env are observed. Most of the time, single mutations confer only a modest reduction in drug susceptibility. Combination of several mutations is usually required to develop a high-level drug resistance.</text>
</comment>
<keyword evidence="24 32" id="KW-0175">Coiled coil</keyword>
<comment type="PTM">
    <text evidence="32">Specific enzymatic cleavages in vivo yield mature proteins. Envelope glycoproteins are synthesized as a inactive precursor that is heavily N-glycosylated and processed likely by host cell furin in the Golgi to yield the mature SU and TM proteins. The cleavage site between SU and TM requires the minimal sequence [KR]-X-[KR]-R. About 2 of the 9 disulfide bonds of gp41 are reduced by P4HB/PDI, following binding to CD4 receptor.</text>
</comment>
<dbReference type="GO" id="GO:0019062">
    <property type="term" value="P:virion attachment to host cell"/>
    <property type="evidence" value="ECO:0007669"/>
    <property type="project" value="UniProtKB-UniRule"/>
</dbReference>
<protein>
    <recommendedName>
        <fullName evidence="32">Envelope glycoprotein gp160</fullName>
    </recommendedName>
    <alternativeName>
        <fullName evidence="32">Env polyprotein</fullName>
    </alternativeName>
    <component>
        <recommendedName>
            <fullName evidence="32">Surface protein gp120</fullName>
            <shortName evidence="32">SU</shortName>
        </recommendedName>
        <alternativeName>
            <fullName evidence="32">Glycoprotein 120</fullName>
            <shortName evidence="32">gp120</shortName>
        </alternativeName>
    </component>
    <component>
        <recommendedName>
            <fullName evidence="32">Transmembrane protein gp41</fullName>
            <shortName evidence="32">TM</shortName>
        </recommendedName>
        <alternativeName>
            <fullName evidence="32">Glycoprotein 41</fullName>
            <shortName evidence="32">gp41</shortName>
        </alternativeName>
    </component>
</protein>
<evidence type="ECO:0000256" key="15">
    <source>
        <dbReference type="ARBA" id="ARBA00022703"/>
    </source>
</evidence>
<keyword evidence="9 32" id="KW-1032">Host cell membrane</keyword>
<evidence type="ECO:0000256" key="33">
    <source>
        <dbReference type="RuleBase" id="RU363095"/>
    </source>
</evidence>
<feature type="site" description="Cleavage; by host furin" evidence="32">
    <location>
        <begin position="504"/>
        <end position="505"/>
    </location>
</feature>
<evidence type="ECO:0000256" key="1">
    <source>
        <dbReference type="ARBA" id="ARBA00004402"/>
    </source>
</evidence>
<proteinExistence type="inferred from homology"/>
<dbReference type="FunFam" id="1.10.287.210:FF:000001">
    <property type="entry name" value="Envelope glycoprotein gp160"/>
    <property type="match status" value="1"/>
</dbReference>
<reference evidence="36" key="1">
    <citation type="journal article" date="2018" name="Nat. Commun.">
        <title>Tracking HIV-1 recombination to resolve its contribution to HIV-1 evolution in natural infection.</title>
        <authorList>
            <person name="Song H."/>
            <person name="Giorgi E.E."/>
            <person name="Ganusov V.V."/>
            <person name="Cai F."/>
            <person name="Athreya G."/>
            <person name="Yoon H."/>
            <person name="Carja O."/>
            <person name="Hora B."/>
            <person name="Hraber P."/>
            <person name="Jiang C."/>
            <person name="Wang S."/>
            <person name="Li H."/>
            <person name="Salazar-Gonzalez J.F."/>
            <person name="Salazar M.G."/>
            <person name="Goonetilleke N."/>
            <person name="Keele B."/>
            <person name="Montefiori D.C."/>
            <person name="Cohen M.S."/>
            <person name="Shaw G.M."/>
            <person name="Hahn B.H."/>
            <person name="McMichael A.J."/>
            <person name="Haynes B.F."/>
            <person name="Korber B."/>
            <person name="Battacharya T."/>
            <person name="Gao F."/>
        </authorList>
    </citation>
    <scope>NUCLEOTIDE SEQUENCE</scope>
    <source>
        <strain evidence="36">CH1754.3.d0888.ipe021_15.25</strain>
    </source>
</reference>
<feature type="region of interest" description="Fusion peptide" evidence="32">
    <location>
        <begin position="505"/>
        <end position="525"/>
    </location>
</feature>
<dbReference type="GO" id="GO:0075512">
    <property type="term" value="P:clathrin-dependent endocytosis of virus by host cell"/>
    <property type="evidence" value="ECO:0007669"/>
    <property type="project" value="UniProtKB-UniRule"/>
</dbReference>
<dbReference type="GO" id="GO:0055036">
    <property type="term" value="C:virion membrane"/>
    <property type="evidence" value="ECO:0007669"/>
    <property type="project" value="UniProtKB-SubCell"/>
</dbReference>
<dbReference type="EMBL" id="MF502196">
    <property type="protein sequence ID" value="AWD59798.1"/>
    <property type="molecule type" value="Genomic_RNA"/>
</dbReference>
<evidence type="ECO:0000256" key="28">
    <source>
        <dbReference type="ARBA" id="ARBA00023180"/>
    </source>
</evidence>
<evidence type="ECO:0000256" key="3">
    <source>
        <dbReference type="ARBA" id="ARBA00004505"/>
    </source>
</evidence>
<evidence type="ECO:0000256" key="26">
    <source>
        <dbReference type="ARBA" id="ARBA00023139"/>
    </source>
</evidence>
<evidence type="ECO:0000256" key="6">
    <source>
        <dbReference type="ARBA" id="ARBA00004650"/>
    </source>
</evidence>
<keyword evidence="18 32" id="KW-0946">Virion</keyword>